<evidence type="ECO:0000256" key="3">
    <source>
        <dbReference type="SAM" id="SignalP"/>
    </source>
</evidence>
<keyword evidence="1 3" id="KW-0732">Signal</keyword>
<dbReference type="PANTHER" id="PTHR16026:SF0">
    <property type="entry name" value="CARTILAGE ACIDIC PROTEIN 1"/>
    <property type="match status" value="1"/>
</dbReference>
<dbReference type="SUPFAM" id="SSF69318">
    <property type="entry name" value="Integrin alpha N-terminal domain"/>
    <property type="match status" value="1"/>
</dbReference>
<dbReference type="PANTHER" id="PTHR16026">
    <property type="entry name" value="CARTILAGE ACIDIC PROTEIN 1"/>
    <property type="match status" value="1"/>
</dbReference>
<feature type="compositionally biased region" description="Low complexity" evidence="2">
    <location>
        <begin position="41"/>
        <end position="58"/>
    </location>
</feature>
<dbReference type="InterPro" id="IPR027039">
    <property type="entry name" value="Crtac1"/>
</dbReference>
<dbReference type="AlphaFoldDB" id="A0AAU7DMH6"/>
<accession>A0AAU7DMH6</accession>
<organism evidence="5">
    <name type="scientific">Telmatobacter sp. DSM 110680</name>
    <dbReference type="NCBI Taxonomy" id="3036704"/>
    <lineage>
        <taxon>Bacteria</taxon>
        <taxon>Pseudomonadati</taxon>
        <taxon>Acidobacteriota</taxon>
        <taxon>Terriglobia</taxon>
        <taxon>Terriglobales</taxon>
        <taxon>Acidobacteriaceae</taxon>
        <taxon>Telmatobacter</taxon>
    </lineage>
</organism>
<name>A0AAU7DMH6_9BACT</name>
<dbReference type="EMBL" id="CP121196">
    <property type="protein sequence ID" value="XBH19099.1"/>
    <property type="molecule type" value="Genomic_DNA"/>
</dbReference>
<evidence type="ECO:0000259" key="4">
    <source>
        <dbReference type="Pfam" id="PF07593"/>
    </source>
</evidence>
<evidence type="ECO:0000256" key="2">
    <source>
        <dbReference type="SAM" id="MobiDB-lite"/>
    </source>
</evidence>
<dbReference type="InterPro" id="IPR011519">
    <property type="entry name" value="UnbV_ASPIC"/>
</dbReference>
<feature type="domain" description="ASPIC/UnbV" evidence="4">
    <location>
        <begin position="517"/>
        <end position="583"/>
    </location>
</feature>
<feature type="chain" id="PRO_5043896438" evidence="3">
    <location>
        <begin position="19"/>
        <end position="605"/>
    </location>
</feature>
<proteinExistence type="predicted"/>
<dbReference type="Gene3D" id="2.130.10.130">
    <property type="entry name" value="Integrin alpha, N-terminal"/>
    <property type="match status" value="3"/>
</dbReference>
<feature type="signal peptide" evidence="3">
    <location>
        <begin position="1"/>
        <end position="18"/>
    </location>
</feature>
<evidence type="ECO:0000313" key="5">
    <source>
        <dbReference type="EMBL" id="XBH19099.1"/>
    </source>
</evidence>
<gene>
    <name evidence="5" type="ORF">P8935_07205</name>
</gene>
<dbReference type="Pfam" id="PF07593">
    <property type="entry name" value="UnbV_ASPIC"/>
    <property type="match status" value="1"/>
</dbReference>
<dbReference type="InterPro" id="IPR013517">
    <property type="entry name" value="FG-GAP"/>
</dbReference>
<dbReference type="RefSeq" id="WP_348264314.1">
    <property type="nucleotide sequence ID" value="NZ_CP121196.1"/>
</dbReference>
<dbReference type="Pfam" id="PF13517">
    <property type="entry name" value="FG-GAP_3"/>
    <property type="match status" value="3"/>
</dbReference>
<feature type="region of interest" description="Disordered" evidence="2">
    <location>
        <begin position="36"/>
        <end position="58"/>
    </location>
</feature>
<protein>
    <submittedName>
        <fullName evidence="5">CRTAC1 family protein</fullName>
    </submittedName>
</protein>
<reference evidence="5" key="1">
    <citation type="submission" date="2023-03" db="EMBL/GenBank/DDBJ databases">
        <title>Edaphobacter sp.</title>
        <authorList>
            <person name="Huber K.J."/>
            <person name="Papendorf J."/>
            <person name="Pilke C."/>
            <person name="Bunk B."/>
            <person name="Sproeer C."/>
            <person name="Pester M."/>
        </authorList>
    </citation>
    <scope>NUCLEOTIDE SEQUENCE</scope>
    <source>
        <strain evidence="5">DSM 110680</strain>
    </source>
</reference>
<evidence type="ECO:0000256" key="1">
    <source>
        <dbReference type="ARBA" id="ARBA00022729"/>
    </source>
</evidence>
<dbReference type="InterPro" id="IPR028994">
    <property type="entry name" value="Integrin_alpha_N"/>
</dbReference>
<sequence length="605" mass="65645">MKVRFLIAFLWIAVTLRAGPQMSPTANNLESKAIVSTSSNAKPTNAKSATSSSASRAKSPIHFRDIARQVGLTTMPRTTTERRYIVDTMSGGGVALFDCNNDGKLDIAVVNDSSIDQYLKGGDLMVTLYQQDSNSATTHFTDVTKSSGLLTKRWATGLAVADFDNDGLPDLYVTGYGHNVLYRNMGGCKFQDVTEKAGLAVGGFSAGAAWADYDRDGYVDLFVARYVSTDIRHLPPPTSFAYKGVLVQLPDVMEGETDFLFRNRGDGTFEDVSAKAGVNDPQKLHGMGVAWGDYDGDGWPDLFVTNDDGYNFLYHNLGNGTFEDVGILSGTAAGDNGQIYGNMAVDYGDFDHDGKLDLFVTRYGRQPASLYRNQGGAPFFDIAPKTGIAAKTFAPVKWGTSFGDFDNDGWPDILMASGNFSSLLDNVPEEPRFAEPIQLFRNQGDRTFGEIADASGLNDGPMESRRGTAVGDINNDGNLDVVVFNVGRPPSLFLNDGRNENHRVLIRLVGVKSNRSAIGARVIVTSPSMTQVDEVRAGSSYLSTSDSRLHFGLGNDAVMKKVEVRWPSGQVQEFHDVKADAIYEVKEGEAIRKISSLPSPPNRTP</sequence>